<dbReference type="SUPFAM" id="SSF53474">
    <property type="entry name" value="alpha/beta-Hydrolases"/>
    <property type="match status" value="1"/>
</dbReference>
<keyword evidence="3" id="KW-1185">Reference proteome</keyword>
<feature type="domain" description="AB hydrolase-1" evidence="1">
    <location>
        <begin position="35"/>
        <end position="260"/>
    </location>
</feature>
<dbReference type="InterPro" id="IPR050266">
    <property type="entry name" value="AB_hydrolase_sf"/>
</dbReference>
<organism evidence="2 3">
    <name type="scientific">Promicromonospora citrea</name>
    <dbReference type="NCBI Taxonomy" id="43677"/>
    <lineage>
        <taxon>Bacteria</taxon>
        <taxon>Bacillati</taxon>
        <taxon>Actinomycetota</taxon>
        <taxon>Actinomycetes</taxon>
        <taxon>Micrococcales</taxon>
        <taxon>Promicromonosporaceae</taxon>
        <taxon>Promicromonospora</taxon>
    </lineage>
</organism>
<evidence type="ECO:0000313" key="2">
    <source>
        <dbReference type="EMBL" id="GGM40270.1"/>
    </source>
</evidence>
<gene>
    <name evidence="2" type="ORF">GCM10010102_39850</name>
</gene>
<dbReference type="GO" id="GO:0003824">
    <property type="term" value="F:catalytic activity"/>
    <property type="evidence" value="ECO:0007669"/>
    <property type="project" value="UniProtKB-ARBA"/>
</dbReference>
<name>A0A8H9L7G1_9MICO</name>
<evidence type="ECO:0000313" key="3">
    <source>
        <dbReference type="Proteomes" id="UP000655589"/>
    </source>
</evidence>
<dbReference type="Pfam" id="PF12697">
    <property type="entry name" value="Abhydrolase_6"/>
    <property type="match status" value="1"/>
</dbReference>
<accession>A0A8H9L7G1</accession>
<evidence type="ECO:0000259" key="1">
    <source>
        <dbReference type="Pfam" id="PF12697"/>
    </source>
</evidence>
<comment type="caution">
    <text evidence="2">The sequence shown here is derived from an EMBL/GenBank/DDBJ whole genome shotgun (WGS) entry which is preliminary data.</text>
</comment>
<dbReference type="PANTHER" id="PTHR43798">
    <property type="entry name" value="MONOACYLGLYCEROL LIPASE"/>
    <property type="match status" value="1"/>
</dbReference>
<dbReference type="Proteomes" id="UP000655589">
    <property type="component" value="Unassembled WGS sequence"/>
</dbReference>
<reference evidence="2" key="1">
    <citation type="journal article" date="2014" name="Int. J. Syst. Evol. Microbiol.">
        <title>Complete genome sequence of Corynebacterium casei LMG S-19264T (=DSM 44701T), isolated from a smear-ripened cheese.</title>
        <authorList>
            <consortium name="US DOE Joint Genome Institute (JGI-PGF)"/>
            <person name="Walter F."/>
            <person name="Albersmeier A."/>
            <person name="Kalinowski J."/>
            <person name="Ruckert C."/>
        </authorList>
    </citation>
    <scope>NUCLEOTIDE SEQUENCE</scope>
    <source>
        <strain evidence="2">JCM 3051</strain>
    </source>
</reference>
<dbReference type="InterPro" id="IPR000073">
    <property type="entry name" value="AB_hydrolase_1"/>
</dbReference>
<sequence length="272" mass="28088">MTAAPALGVVPFALTDAARPLLVLGPSLGTGVTALWQDVVPLLPGVDVVGWDLPGHGSAPEPHPGDLDGLTVGDLARGVLGVAERAQAERGDVGAPFWYAGVSAGGAVGLDLLLEQPGRLRGAALICTSARFGEPEPWLDRARLVETAGTPTQVEGSARRWFGPGFVERRPETVLRLLGALQTTDRFGYGAVCRALARWDARARLVPSAVPVVTVAGEHDQPAPPAALAEIARGVGAARAEVLDGVGHQAPAEAPDAVAALVRDLMTTEVTR</sequence>
<protein>
    <recommendedName>
        <fullName evidence="1">AB hydrolase-1 domain-containing protein</fullName>
    </recommendedName>
</protein>
<dbReference type="InterPro" id="IPR029058">
    <property type="entry name" value="AB_hydrolase_fold"/>
</dbReference>
<proteinExistence type="predicted"/>
<dbReference type="EMBL" id="BMPT01000021">
    <property type="protein sequence ID" value="GGM40270.1"/>
    <property type="molecule type" value="Genomic_DNA"/>
</dbReference>
<dbReference type="RefSeq" id="WP_189087166.1">
    <property type="nucleotide sequence ID" value="NZ_BMPT01000021.1"/>
</dbReference>
<dbReference type="Gene3D" id="3.40.50.1820">
    <property type="entry name" value="alpha/beta hydrolase"/>
    <property type="match status" value="1"/>
</dbReference>
<reference evidence="2" key="2">
    <citation type="submission" date="2020-09" db="EMBL/GenBank/DDBJ databases">
        <authorList>
            <person name="Sun Q."/>
            <person name="Ohkuma M."/>
        </authorList>
    </citation>
    <scope>NUCLEOTIDE SEQUENCE</scope>
    <source>
        <strain evidence="2">JCM 3051</strain>
    </source>
</reference>
<dbReference type="AlphaFoldDB" id="A0A8H9L7G1"/>